<proteinExistence type="predicted"/>
<dbReference type="AlphaFoldDB" id="A0A4Y7TFI3"/>
<reference evidence="2 3" key="1">
    <citation type="journal article" date="2019" name="Nat. Ecol. Evol.">
        <title>Megaphylogeny resolves global patterns of mushroom evolution.</title>
        <authorList>
            <person name="Varga T."/>
            <person name="Krizsan K."/>
            <person name="Foldi C."/>
            <person name="Dima B."/>
            <person name="Sanchez-Garcia M."/>
            <person name="Sanchez-Ramirez S."/>
            <person name="Szollosi G.J."/>
            <person name="Szarkandi J.G."/>
            <person name="Papp V."/>
            <person name="Albert L."/>
            <person name="Andreopoulos W."/>
            <person name="Angelini C."/>
            <person name="Antonin V."/>
            <person name="Barry K.W."/>
            <person name="Bougher N.L."/>
            <person name="Buchanan P."/>
            <person name="Buyck B."/>
            <person name="Bense V."/>
            <person name="Catcheside P."/>
            <person name="Chovatia M."/>
            <person name="Cooper J."/>
            <person name="Damon W."/>
            <person name="Desjardin D."/>
            <person name="Finy P."/>
            <person name="Geml J."/>
            <person name="Haridas S."/>
            <person name="Hughes K."/>
            <person name="Justo A."/>
            <person name="Karasinski D."/>
            <person name="Kautmanova I."/>
            <person name="Kiss B."/>
            <person name="Kocsube S."/>
            <person name="Kotiranta H."/>
            <person name="LaButti K.M."/>
            <person name="Lechner B.E."/>
            <person name="Liimatainen K."/>
            <person name="Lipzen A."/>
            <person name="Lukacs Z."/>
            <person name="Mihaltcheva S."/>
            <person name="Morgado L.N."/>
            <person name="Niskanen T."/>
            <person name="Noordeloos M.E."/>
            <person name="Ohm R.A."/>
            <person name="Ortiz-Santana B."/>
            <person name="Ovrebo C."/>
            <person name="Racz N."/>
            <person name="Riley R."/>
            <person name="Savchenko A."/>
            <person name="Shiryaev A."/>
            <person name="Soop K."/>
            <person name="Spirin V."/>
            <person name="Szebenyi C."/>
            <person name="Tomsovsky M."/>
            <person name="Tulloss R.E."/>
            <person name="Uehling J."/>
            <person name="Grigoriev I.V."/>
            <person name="Vagvolgyi C."/>
            <person name="Papp T."/>
            <person name="Martin F.M."/>
            <person name="Miettinen O."/>
            <person name="Hibbett D.S."/>
            <person name="Nagy L.G."/>
        </authorList>
    </citation>
    <scope>NUCLEOTIDE SEQUENCE [LARGE SCALE GENOMIC DNA]</scope>
    <source>
        <strain evidence="2 3">FP101781</strain>
    </source>
</reference>
<organism evidence="2 3">
    <name type="scientific">Coprinellus micaceus</name>
    <name type="common">Glistening ink-cap mushroom</name>
    <name type="synonym">Coprinus micaceus</name>
    <dbReference type="NCBI Taxonomy" id="71717"/>
    <lineage>
        <taxon>Eukaryota</taxon>
        <taxon>Fungi</taxon>
        <taxon>Dikarya</taxon>
        <taxon>Basidiomycota</taxon>
        <taxon>Agaricomycotina</taxon>
        <taxon>Agaricomycetes</taxon>
        <taxon>Agaricomycetidae</taxon>
        <taxon>Agaricales</taxon>
        <taxon>Agaricineae</taxon>
        <taxon>Psathyrellaceae</taxon>
        <taxon>Coprinellus</taxon>
    </lineage>
</organism>
<feature type="compositionally biased region" description="Polar residues" evidence="1">
    <location>
        <begin position="197"/>
        <end position="212"/>
    </location>
</feature>
<comment type="caution">
    <text evidence="2">The sequence shown here is derived from an EMBL/GenBank/DDBJ whole genome shotgun (WGS) entry which is preliminary data.</text>
</comment>
<gene>
    <name evidence="2" type="ORF">FA13DRAFT_1708881</name>
</gene>
<dbReference type="EMBL" id="QPFP01000014">
    <property type="protein sequence ID" value="TEB32933.1"/>
    <property type="molecule type" value="Genomic_DNA"/>
</dbReference>
<protein>
    <submittedName>
        <fullName evidence="2">Uncharacterized protein</fullName>
    </submittedName>
</protein>
<feature type="compositionally biased region" description="Basic residues" evidence="1">
    <location>
        <begin position="167"/>
        <end position="178"/>
    </location>
</feature>
<feature type="compositionally biased region" description="Basic residues" evidence="1">
    <location>
        <begin position="56"/>
        <end position="66"/>
    </location>
</feature>
<evidence type="ECO:0000313" key="3">
    <source>
        <dbReference type="Proteomes" id="UP000298030"/>
    </source>
</evidence>
<keyword evidence="3" id="KW-1185">Reference proteome</keyword>
<sequence length="393" mass="42880">MTEYDYSPAAQAAYQAKLRQIAQWTSNVPCHPTQLSNPFVHAPRAPESDFYQSRSDKKKGQRRHGGDRRGGYESDPWDSSSDSDDDGPDRPPTPPASAPIAGGFYNPGWGQPYPPQQPYLSPNVLVPTWNGTQWVYSSPVATATAQAPGYGYQRGRDRERRPDQSRSRSRPKNHRRNSHSVPAAAYASPTYPAQYPTNTQPASTNTTPSAYTSPLPISPGYYGPPPNSAGGYFAPQPQFQGFQVPQPPMISPPAMGPSVSIRSPSGSIYSAGYYGSPAVSGYNVNPYGAPPCDKLRTGPTYGHRGWGPAEEGEGCECERKEREEWEELVWEADGRDVNGVGKWGAYTRKAPGGTVLGTSLASQTGARYSEWTALTVSYRNPSFNWPVRPKPLS</sequence>
<evidence type="ECO:0000313" key="2">
    <source>
        <dbReference type="EMBL" id="TEB32933.1"/>
    </source>
</evidence>
<dbReference type="Proteomes" id="UP000298030">
    <property type="component" value="Unassembled WGS sequence"/>
</dbReference>
<feature type="region of interest" description="Disordered" evidence="1">
    <location>
        <begin position="35"/>
        <end position="109"/>
    </location>
</feature>
<evidence type="ECO:0000256" key="1">
    <source>
        <dbReference type="SAM" id="MobiDB-lite"/>
    </source>
</evidence>
<dbReference type="STRING" id="71717.A0A4Y7TFI3"/>
<accession>A0A4Y7TFI3</accession>
<feature type="compositionally biased region" description="Basic and acidic residues" evidence="1">
    <location>
        <begin position="154"/>
        <end position="166"/>
    </location>
</feature>
<name>A0A4Y7TFI3_COPMI</name>
<dbReference type="OrthoDB" id="3068296at2759"/>
<feature type="region of interest" description="Disordered" evidence="1">
    <location>
        <begin position="146"/>
        <end position="228"/>
    </location>
</feature>
<feature type="compositionally biased region" description="Low complexity" evidence="1">
    <location>
        <begin position="182"/>
        <end position="196"/>
    </location>
</feature>